<organism evidence="2 3">
    <name type="scientific">Paractinoplanes ovalisporus</name>
    <dbReference type="NCBI Taxonomy" id="2810368"/>
    <lineage>
        <taxon>Bacteria</taxon>
        <taxon>Bacillati</taxon>
        <taxon>Actinomycetota</taxon>
        <taxon>Actinomycetes</taxon>
        <taxon>Micromonosporales</taxon>
        <taxon>Micromonosporaceae</taxon>
        <taxon>Paractinoplanes</taxon>
    </lineage>
</organism>
<feature type="transmembrane region" description="Helical" evidence="1">
    <location>
        <begin position="447"/>
        <end position="467"/>
    </location>
</feature>
<evidence type="ECO:0000313" key="3">
    <source>
        <dbReference type="Proteomes" id="UP000632138"/>
    </source>
</evidence>
<dbReference type="Proteomes" id="UP000632138">
    <property type="component" value="Unassembled WGS sequence"/>
</dbReference>
<reference evidence="2 3" key="1">
    <citation type="submission" date="2021-01" db="EMBL/GenBank/DDBJ databases">
        <title>Actinoplanes sp. nov. LDG1-06 isolated from lichen.</title>
        <authorList>
            <person name="Saeng-In P."/>
            <person name="Phongsopitanun W."/>
            <person name="Kanchanasin P."/>
            <person name="Yuki M."/>
            <person name="Kudo T."/>
            <person name="Ohkuma M."/>
            <person name="Tanasupawat S."/>
        </authorList>
    </citation>
    <scope>NUCLEOTIDE SEQUENCE [LARGE SCALE GENOMIC DNA]</scope>
    <source>
        <strain evidence="2 3">LDG1-06</strain>
    </source>
</reference>
<keyword evidence="1" id="KW-0812">Transmembrane</keyword>
<dbReference type="EMBL" id="JAENHP010000016">
    <property type="protein sequence ID" value="MBM2620705.1"/>
    <property type="molecule type" value="Genomic_DNA"/>
</dbReference>
<name>A0ABS2ALP2_9ACTN</name>
<gene>
    <name evidence="2" type="ORF">JIG36_34920</name>
</gene>
<keyword evidence="1" id="KW-0472">Membrane</keyword>
<dbReference type="RefSeq" id="WP_203380691.1">
    <property type="nucleotide sequence ID" value="NZ_JAENHP010000016.1"/>
</dbReference>
<evidence type="ECO:0000256" key="1">
    <source>
        <dbReference type="SAM" id="Phobius"/>
    </source>
</evidence>
<evidence type="ECO:0008006" key="4">
    <source>
        <dbReference type="Google" id="ProtNLM"/>
    </source>
</evidence>
<keyword evidence="1" id="KW-1133">Transmembrane helix</keyword>
<keyword evidence="3" id="KW-1185">Reference proteome</keyword>
<comment type="caution">
    <text evidence="2">The sequence shown here is derived from an EMBL/GenBank/DDBJ whole genome shotgun (WGS) entry which is preliminary data.</text>
</comment>
<protein>
    <recommendedName>
        <fullName evidence="4">Oxidoreductase</fullName>
    </recommendedName>
</protein>
<sequence>MLGTTKRRLRRAYRNGTRLDLGGAEVTGDFLADLLLGGAPGAAGRVARLDLENARITGELDLTSARIETQLRLRHCVFDAKLRLDHAELVSLNLDGSRLPGIAAEGIRVAGVFGVRDATVDGDIWMLPALVQGMVELDRSTVNGTVYLQRSEIGGGVHLRGVTVTGGVKLAGSRVGGDVVLEKAHIGPSPDNGTAVGGWGMTVGGAFLAHDIVADGPVHLVGAQVTGSMSFQGSALRSPGQYCLLLIEAQARVLTLRLTAESAGTISLRDARFGRFVDDPVNWPAGCRIELDGLTYDRLTRRSEDVEAWTAKQRLAWMARHSTGFSPGPYDQLAAALTRDGREQEARQVLVVRERLRHRAMGTLGSLWGSVQNVAIGFGYRPLRALLWLLVVVAAGTGWFAWSGPLQAVKPDEAPTWDPFLYTVDVLVPLVDLGHDKAWDPVGPDKAVTLAVMAAGWILATTVIAGAGRALRR</sequence>
<evidence type="ECO:0000313" key="2">
    <source>
        <dbReference type="EMBL" id="MBM2620705.1"/>
    </source>
</evidence>
<proteinExistence type="predicted"/>
<feature type="transmembrane region" description="Helical" evidence="1">
    <location>
        <begin position="385"/>
        <end position="402"/>
    </location>
</feature>
<accession>A0ABS2ALP2</accession>